<gene>
    <name evidence="1" type="ORF">PBRA_000786</name>
    <name evidence="2" type="ORF">PLBR_LOCUS4968</name>
</gene>
<dbReference type="SUPFAM" id="SSF52540">
    <property type="entry name" value="P-loop containing nucleoside triphosphate hydrolases"/>
    <property type="match status" value="1"/>
</dbReference>
<evidence type="ECO:0000313" key="2">
    <source>
        <dbReference type="EMBL" id="SPQ97753.1"/>
    </source>
</evidence>
<dbReference type="Proteomes" id="UP000290189">
    <property type="component" value="Unassembled WGS sequence"/>
</dbReference>
<dbReference type="InterPro" id="IPR027417">
    <property type="entry name" value="P-loop_NTPase"/>
</dbReference>
<dbReference type="EMBL" id="OVEO01000008">
    <property type="protein sequence ID" value="SPQ97753.1"/>
    <property type="molecule type" value="Genomic_DNA"/>
</dbReference>
<evidence type="ECO:0000313" key="4">
    <source>
        <dbReference type="Proteomes" id="UP000290189"/>
    </source>
</evidence>
<keyword evidence="2" id="KW-0496">Mitochondrion</keyword>
<dbReference type="OrthoDB" id="5914890at2759"/>
<dbReference type="Gene3D" id="3.40.50.300">
    <property type="entry name" value="P-loop containing nucleotide triphosphate hydrolases"/>
    <property type="match status" value="1"/>
</dbReference>
<geneLocation type="mitochondrion" evidence="2"/>
<name>A0A0G4IQM7_PLABS</name>
<dbReference type="STRING" id="37360.A0A0G4IQM7"/>
<organism evidence="1 3">
    <name type="scientific">Plasmodiophora brassicae</name>
    <name type="common">Clubroot disease agent</name>
    <dbReference type="NCBI Taxonomy" id="37360"/>
    <lineage>
        <taxon>Eukaryota</taxon>
        <taxon>Sar</taxon>
        <taxon>Rhizaria</taxon>
        <taxon>Endomyxa</taxon>
        <taxon>Phytomyxea</taxon>
        <taxon>Plasmodiophorida</taxon>
        <taxon>Plasmodiophoridae</taxon>
        <taxon>Plasmodiophora</taxon>
    </lineage>
</organism>
<proteinExistence type="predicted"/>
<accession>A0A0G4IQM7</accession>
<evidence type="ECO:0000313" key="3">
    <source>
        <dbReference type="Proteomes" id="UP000039324"/>
    </source>
</evidence>
<dbReference type="AlphaFoldDB" id="A0A0G4IQM7"/>
<dbReference type="Proteomes" id="UP000039324">
    <property type="component" value="Unassembled WGS sequence"/>
</dbReference>
<reference evidence="2 4" key="2">
    <citation type="submission" date="2018-03" db="EMBL/GenBank/DDBJ databases">
        <authorList>
            <person name="Fogelqvist J."/>
        </authorList>
    </citation>
    <scope>NUCLEOTIDE SEQUENCE [LARGE SCALE GENOMIC DNA]</scope>
</reference>
<dbReference type="EMBL" id="CDSF01000079">
    <property type="protein sequence ID" value="CEO97441.1"/>
    <property type="molecule type" value="Genomic_DNA"/>
</dbReference>
<sequence>MLSDGSLKMLLVGDNGVGKTALFHRLITNTFSRAYQPSDRVSIGCQMLKTGDFIELWDVPPHQILDHSPACLCDADAVCIVANDAADDDHLRSIPAWTQILDHCLSQAGHKRPLTFVLVNKVAEHDSGAPTVPPDGVVGIFIIDIARDLNVSQAVLAMVEAVKRRGATEDA</sequence>
<keyword evidence="3" id="KW-1185">Reference proteome</keyword>
<protein>
    <submittedName>
        <fullName evidence="1">Uncharacterized protein</fullName>
    </submittedName>
</protein>
<evidence type="ECO:0000313" key="1">
    <source>
        <dbReference type="EMBL" id="CEO97441.1"/>
    </source>
</evidence>
<reference evidence="1 3" key="1">
    <citation type="submission" date="2015-02" db="EMBL/GenBank/DDBJ databases">
        <authorList>
            <person name="Chooi Y.-H."/>
        </authorList>
    </citation>
    <scope>NUCLEOTIDE SEQUENCE [LARGE SCALE GENOMIC DNA]</scope>
    <source>
        <strain evidence="1">E3</strain>
    </source>
</reference>
<dbReference type="Pfam" id="PF08477">
    <property type="entry name" value="Roc"/>
    <property type="match status" value="1"/>
</dbReference>